<name>A0A248UAW3_9HYPH</name>
<reference evidence="1 2" key="1">
    <citation type="submission" date="2017-07" db="EMBL/GenBank/DDBJ databases">
        <title>Phylogenetic study on the rhizospheric bacterium Ochrobactrum sp. A44.</title>
        <authorList>
            <person name="Krzyzanowska D.M."/>
            <person name="Ossowicki A."/>
            <person name="Rajewska M."/>
            <person name="Maciag T."/>
            <person name="Kaczynski Z."/>
            <person name="Czerwicka M."/>
            <person name="Jafra S."/>
        </authorList>
    </citation>
    <scope>NUCLEOTIDE SEQUENCE [LARGE SCALE GENOMIC DNA]</scope>
    <source>
        <strain evidence="1 2">A44</strain>
    </source>
</reference>
<evidence type="ECO:0000313" key="1">
    <source>
        <dbReference type="EMBL" id="ASV83806.1"/>
    </source>
</evidence>
<dbReference type="EMBL" id="CP022603">
    <property type="protein sequence ID" value="ASV83806.1"/>
    <property type="molecule type" value="Genomic_DNA"/>
</dbReference>
<organism evidence="1 2">
    <name type="scientific">Ochrobactrum quorumnocens</name>
    <dbReference type="NCBI Taxonomy" id="271865"/>
    <lineage>
        <taxon>Bacteria</taxon>
        <taxon>Pseudomonadati</taxon>
        <taxon>Pseudomonadota</taxon>
        <taxon>Alphaproteobacteria</taxon>
        <taxon>Hyphomicrobiales</taxon>
        <taxon>Brucellaceae</taxon>
        <taxon>Brucella/Ochrobactrum group</taxon>
        <taxon>Ochrobactrum</taxon>
    </lineage>
</organism>
<protein>
    <submittedName>
        <fullName evidence="1">Uncharacterized protein</fullName>
    </submittedName>
</protein>
<dbReference type="KEGG" id="och:CES85_4589"/>
<proteinExistence type="predicted"/>
<dbReference type="AlphaFoldDB" id="A0A248UAW3"/>
<sequence length="37" mass="4414">MQAFDVTNFVGVFYSNRRHGRRFVETFAKVRNSEMES</sequence>
<accession>A0A248UAW3</accession>
<dbReference type="Proteomes" id="UP000215256">
    <property type="component" value="Chromosome 2"/>
</dbReference>
<evidence type="ECO:0000313" key="2">
    <source>
        <dbReference type="Proteomes" id="UP000215256"/>
    </source>
</evidence>
<gene>
    <name evidence="1" type="ORF">CES85_4589</name>
</gene>